<evidence type="ECO:0000313" key="3">
    <source>
        <dbReference type="EMBL" id="MDC8770240.1"/>
    </source>
</evidence>
<reference evidence="3 4" key="1">
    <citation type="submission" date="2022-10" db="EMBL/GenBank/DDBJ databases">
        <title>Paucibacter sp. hw1 Genome sequencing.</title>
        <authorList>
            <person name="Park S."/>
        </authorList>
    </citation>
    <scope>NUCLEOTIDE SEQUENCE [LARGE SCALE GENOMIC DNA]</scope>
    <source>
        <strain evidence="4">hw1</strain>
    </source>
</reference>
<proteinExistence type="predicted"/>
<name>A0ABT5K8I4_9BURK</name>
<feature type="chain" id="PRO_5045289059" evidence="1">
    <location>
        <begin position="21"/>
        <end position="169"/>
    </location>
</feature>
<dbReference type="PANTHER" id="PTHR31157">
    <property type="entry name" value="SCP DOMAIN-CONTAINING PROTEIN"/>
    <property type="match status" value="1"/>
</dbReference>
<feature type="domain" description="SCP" evidence="2">
    <location>
        <begin position="58"/>
        <end position="162"/>
    </location>
</feature>
<evidence type="ECO:0000256" key="1">
    <source>
        <dbReference type="SAM" id="SignalP"/>
    </source>
</evidence>
<evidence type="ECO:0000313" key="4">
    <source>
        <dbReference type="Proteomes" id="UP001221189"/>
    </source>
</evidence>
<dbReference type="InterPro" id="IPR014044">
    <property type="entry name" value="CAP_dom"/>
</dbReference>
<dbReference type="RefSeq" id="WP_273598712.1">
    <property type="nucleotide sequence ID" value="NZ_JAQQXT010000001.1"/>
</dbReference>
<sequence length="169" mass="18294">MFSRSLFALLVALGATPACGQEAELGCQNKVPVEQVIQDLNAFRAQLRSCGSQDFGPAGPLRWEGRLAQAAQSHATELAQGEQLNHLSTNGRTLRQRLRASGYLAYRVGENLAAGQESLDEVLQTWVGSAKHCENIMQADFRDVALACASGPGKYGNYWVLNLGRSISE</sequence>
<dbReference type="SUPFAM" id="SSF55797">
    <property type="entry name" value="PR-1-like"/>
    <property type="match status" value="1"/>
</dbReference>
<evidence type="ECO:0000259" key="2">
    <source>
        <dbReference type="Pfam" id="PF00188"/>
    </source>
</evidence>
<accession>A0ABT5K8I4</accession>
<dbReference type="Proteomes" id="UP001221189">
    <property type="component" value="Unassembled WGS sequence"/>
</dbReference>
<dbReference type="EMBL" id="JAQQXT010000001">
    <property type="protein sequence ID" value="MDC8770240.1"/>
    <property type="molecule type" value="Genomic_DNA"/>
</dbReference>
<protein>
    <submittedName>
        <fullName evidence="3">CAP domain-containing protein</fullName>
    </submittedName>
</protein>
<dbReference type="CDD" id="cd05379">
    <property type="entry name" value="CAP_bacterial"/>
    <property type="match status" value="1"/>
</dbReference>
<gene>
    <name evidence="3" type="ORF">PRZ03_01560</name>
</gene>
<organism evidence="3 4">
    <name type="scientific">Roseateles albus</name>
    <dbReference type="NCBI Taxonomy" id="2987525"/>
    <lineage>
        <taxon>Bacteria</taxon>
        <taxon>Pseudomonadati</taxon>
        <taxon>Pseudomonadota</taxon>
        <taxon>Betaproteobacteria</taxon>
        <taxon>Burkholderiales</taxon>
        <taxon>Sphaerotilaceae</taxon>
        <taxon>Roseateles</taxon>
    </lineage>
</organism>
<keyword evidence="4" id="KW-1185">Reference proteome</keyword>
<feature type="signal peptide" evidence="1">
    <location>
        <begin position="1"/>
        <end position="20"/>
    </location>
</feature>
<dbReference type="InterPro" id="IPR035940">
    <property type="entry name" value="CAP_sf"/>
</dbReference>
<dbReference type="PANTHER" id="PTHR31157:SF1">
    <property type="entry name" value="SCP DOMAIN-CONTAINING PROTEIN"/>
    <property type="match status" value="1"/>
</dbReference>
<comment type="caution">
    <text evidence="3">The sequence shown here is derived from an EMBL/GenBank/DDBJ whole genome shotgun (WGS) entry which is preliminary data.</text>
</comment>
<dbReference type="Pfam" id="PF00188">
    <property type="entry name" value="CAP"/>
    <property type="match status" value="1"/>
</dbReference>
<dbReference type="Gene3D" id="3.40.33.10">
    <property type="entry name" value="CAP"/>
    <property type="match status" value="1"/>
</dbReference>
<keyword evidence="1" id="KW-0732">Signal</keyword>